<evidence type="ECO:0000313" key="3">
    <source>
        <dbReference type="EMBL" id="PNZ68317.1"/>
    </source>
</evidence>
<dbReference type="InterPro" id="IPR011051">
    <property type="entry name" value="RmlC_Cupin_sf"/>
</dbReference>
<comment type="caution">
    <text evidence="3">The sequence shown here is derived from an EMBL/GenBank/DDBJ whole genome shotgun (WGS) entry which is preliminary data.</text>
</comment>
<dbReference type="PANTHER" id="PTHR33387">
    <property type="entry name" value="RMLC-LIKE JELLY ROLL FOLD PROTEIN"/>
    <property type="match status" value="1"/>
</dbReference>
<name>A0AAP8PQ75_9STAP</name>
<organism evidence="3 4">
    <name type="scientific">Staphylococcus auricularis</name>
    <dbReference type="NCBI Taxonomy" id="29379"/>
    <lineage>
        <taxon>Bacteria</taxon>
        <taxon>Bacillati</taxon>
        <taxon>Bacillota</taxon>
        <taxon>Bacilli</taxon>
        <taxon>Bacillales</taxon>
        <taxon>Staphylococcaceae</taxon>
        <taxon>Staphylococcus</taxon>
    </lineage>
</organism>
<evidence type="ECO:0000259" key="1">
    <source>
        <dbReference type="Pfam" id="PF06172"/>
    </source>
</evidence>
<proteinExistence type="predicted"/>
<gene>
    <name evidence="3" type="ORF">CD158_03665</name>
    <name evidence="2" type="ORF">QYH67_11125</name>
</gene>
<dbReference type="SUPFAM" id="SSF51182">
    <property type="entry name" value="RmlC-like cupins"/>
    <property type="match status" value="1"/>
</dbReference>
<dbReference type="InterPro" id="IPR014710">
    <property type="entry name" value="RmlC-like_jellyroll"/>
</dbReference>
<protein>
    <submittedName>
        <fullName evidence="2 3">Cupin</fullName>
    </submittedName>
</protein>
<dbReference type="CDD" id="cd06121">
    <property type="entry name" value="cupin_YML079wp"/>
    <property type="match status" value="1"/>
</dbReference>
<sequence length="169" mass="19245">MAQDSIQQLIDTLELAPHPEGGYFKETIRGAYDETLKRESYSSIYFLLTHDNISHYHRIDADEIWYFHAGQTLTLHLIDPEGHYETVTLGPNVEAGDVLQYVVRKGTIFASSVEQPEQYALVGCMCQPAFQFETFEMIARETLEHDFPDLAHQALQYALTEAEVEASQS</sequence>
<dbReference type="AlphaFoldDB" id="A0AAP8PQ75"/>
<dbReference type="GeneID" id="64982871"/>
<dbReference type="EMBL" id="JAUHQC010000015">
    <property type="protein sequence ID" value="MDN4534102.1"/>
    <property type="molecule type" value="Genomic_DNA"/>
</dbReference>
<evidence type="ECO:0000313" key="2">
    <source>
        <dbReference type="EMBL" id="MDN4534102.1"/>
    </source>
</evidence>
<dbReference type="Pfam" id="PF06172">
    <property type="entry name" value="Cupin_5"/>
    <property type="match status" value="1"/>
</dbReference>
<dbReference type="Proteomes" id="UP001171687">
    <property type="component" value="Unassembled WGS sequence"/>
</dbReference>
<reference evidence="2" key="2">
    <citation type="submission" date="2023-07" db="EMBL/GenBank/DDBJ databases">
        <title>Evaluation of the beneficial properties of pineapple isolates.</title>
        <authorList>
            <person name="Adefiranye O."/>
        </authorList>
    </citation>
    <scope>NUCLEOTIDE SEQUENCE</scope>
    <source>
        <strain evidence="2">PAPLE_T1</strain>
    </source>
</reference>
<dbReference type="InterPro" id="IPR009327">
    <property type="entry name" value="Cupin_DUF985"/>
</dbReference>
<dbReference type="InterPro" id="IPR039935">
    <property type="entry name" value="YML079W-like"/>
</dbReference>
<reference evidence="3 4" key="1">
    <citation type="submission" date="2017-08" db="EMBL/GenBank/DDBJ databases">
        <title>Draft genome sequences of 64 type strains of genus Staph aureus.</title>
        <authorList>
            <person name="Cole K."/>
            <person name="Golubchik T."/>
            <person name="Russell J."/>
            <person name="Foster D."/>
            <person name="Llewelyn M."/>
            <person name="Wilson D."/>
            <person name="Crook D."/>
            <person name="Paul J."/>
        </authorList>
    </citation>
    <scope>NUCLEOTIDE SEQUENCE [LARGE SCALE GENOMIC DNA]</scope>
    <source>
        <strain evidence="3 4">NCTC 12101</strain>
    </source>
</reference>
<dbReference type="Gene3D" id="2.60.120.10">
    <property type="entry name" value="Jelly Rolls"/>
    <property type="match status" value="1"/>
</dbReference>
<feature type="domain" description="DUF985" evidence="1">
    <location>
        <begin position="7"/>
        <end position="137"/>
    </location>
</feature>
<dbReference type="PANTHER" id="PTHR33387:SF3">
    <property type="entry name" value="DUF985 DOMAIN-CONTAINING PROTEIN"/>
    <property type="match status" value="1"/>
</dbReference>
<accession>A0AAP8PQ75</accession>
<dbReference type="EMBL" id="PPQW01000018">
    <property type="protein sequence ID" value="PNZ68317.1"/>
    <property type="molecule type" value="Genomic_DNA"/>
</dbReference>
<evidence type="ECO:0000313" key="4">
    <source>
        <dbReference type="Proteomes" id="UP000242470"/>
    </source>
</evidence>
<dbReference type="Proteomes" id="UP000242470">
    <property type="component" value="Unassembled WGS sequence"/>
</dbReference>
<dbReference type="RefSeq" id="WP_059108084.1">
    <property type="nucleotide sequence ID" value="NZ_AP024589.1"/>
</dbReference>